<keyword evidence="1" id="KW-0732">Signal</keyword>
<dbReference type="EMBL" id="CDMZ01002542">
    <property type="protein sequence ID" value="CEM42832.1"/>
    <property type="molecule type" value="Genomic_DNA"/>
</dbReference>
<dbReference type="AlphaFoldDB" id="A0A0G4HFY9"/>
<feature type="chain" id="PRO_5005191786" description="Secreted protein" evidence="1">
    <location>
        <begin position="31"/>
        <end position="118"/>
    </location>
</feature>
<name>A0A0G4HFY9_9ALVE</name>
<organism evidence="2">
    <name type="scientific">Chromera velia CCMP2878</name>
    <dbReference type="NCBI Taxonomy" id="1169474"/>
    <lineage>
        <taxon>Eukaryota</taxon>
        <taxon>Sar</taxon>
        <taxon>Alveolata</taxon>
        <taxon>Colpodellida</taxon>
        <taxon>Chromeraceae</taxon>
        <taxon>Chromera</taxon>
    </lineage>
</organism>
<protein>
    <recommendedName>
        <fullName evidence="3">Secreted protein</fullName>
    </recommendedName>
</protein>
<gene>
    <name evidence="2" type="ORF">Cvel_27081</name>
</gene>
<reference evidence="2" key="1">
    <citation type="submission" date="2014-11" db="EMBL/GenBank/DDBJ databases">
        <authorList>
            <person name="Otto D Thomas"/>
            <person name="Naeem Raeece"/>
        </authorList>
    </citation>
    <scope>NUCLEOTIDE SEQUENCE</scope>
</reference>
<feature type="signal peptide" evidence="1">
    <location>
        <begin position="1"/>
        <end position="30"/>
    </location>
</feature>
<evidence type="ECO:0000256" key="1">
    <source>
        <dbReference type="SAM" id="SignalP"/>
    </source>
</evidence>
<evidence type="ECO:0008006" key="3">
    <source>
        <dbReference type="Google" id="ProtNLM"/>
    </source>
</evidence>
<evidence type="ECO:0000313" key="2">
    <source>
        <dbReference type="EMBL" id="CEM42832.1"/>
    </source>
</evidence>
<sequence length="118" mass="12970">MSETLACSLSFVPQLACSLACMCLFPRGDADCTSETLAYLDLRGRRGYGEEAKKPLEACQAYRPSSCCSLMCLLTSKTAFLLTLSGPKENSTATDREKWWRKGIQHAARASTGRCFDL</sequence>
<dbReference type="VEuPathDB" id="CryptoDB:Cvel_27081"/>
<accession>A0A0G4HFY9</accession>
<proteinExistence type="predicted"/>